<dbReference type="NCBIfam" id="TIGR03025">
    <property type="entry name" value="EPS_sugtrans"/>
    <property type="match status" value="1"/>
</dbReference>
<evidence type="ECO:0000256" key="4">
    <source>
        <dbReference type="ARBA" id="ARBA00022692"/>
    </source>
</evidence>
<evidence type="ECO:0000256" key="1">
    <source>
        <dbReference type="ARBA" id="ARBA00004141"/>
    </source>
</evidence>
<comment type="similarity">
    <text evidence="2">Belongs to the bacterial sugar transferase family.</text>
</comment>
<dbReference type="PANTHER" id="PTHR30576:SF10">
    <property type="entry name" value="SLL5057 PROTEIN"/>
    <property type="match status" value="1"/>
</dbReference>
<gene>
    <name evidence="9" type="ORF">F4Y08_14770</name>
</gene>
<feature type="transmembrane region" description="Helical" evidence="7">
    <location>
        <begin position="12"/>
        <end position="32"/>
    </location>
</feature>
<dbReference type="Pfam" id="PF13727">
    <property type="entry name" value="CoA_binding_3"/>
    <property type="match status" value="1"/>
</dbReference>
<evidence type="ECO:0000259" key="8">
    <source>
        <dbReference type="Pfam" id="PF02397"/>
    </source>
</evidence>
<dbReference type="GO" id="GO:0016020">
    <property type="term" value="C:membrane"/>
    <property type="evidence" value="ECO:0007669"/>
    <property type="project" value="UniProtKB-SubCell"/>
</dbReference>
<dbReference type="Pfam" id="PF02397">
    <property type="entry name" value="Bac_transf"/>
    <property type="match status" value="1"/>
</dbReference>
<dbReference type="EMBL" id="VXPY01000103">
    <property type="protein sequence ID" value="MYD91568.1"/>
    <property type="molecule type" value="Genomic_DNA"/>
</dbReference>
<feature type="transmembrane region" description="Helical" evidence="7">
    <location>
        <begin position="279"/>
        <end position="302"/>
    </location>
</feature>
<proteinExistence type="inferred from homology"/>
<evidence type="ECO:0000256" key="2">
    <source>
        <dbReference type="ARBA" id="ARBA00006464"/>
    </source>
</evidence>
<keyword evidence="3 9" id="KW-0808">Transferase</keyword>
<keyword evidence="6 7" id="KW-0472">Membrane</keyword>
<evidence type="ECO:0000313" key="9">
    <source>
        <dbReference type="EMBL" id="MYD91568.1"/>
    </source>
</evidence>
<dbReference type="Gene3D" id="3.40.50.720">
    <property type="entry name" value="NAD(P)-binding Rossmann-like Domain"/>
    <property type="match status" value="1"/>
</dbReference>
<keyword evidence="5 7" id="KW-1133">Transmembrane helix</keyword>
<dbReference type="PANTHER" id="PTHR30576">
    <property type="entry name" value="COLANIC BIOSYNTHESIS UDP-GLUCOSE LIPID CARRIER TRANSFERASE"/>
    <property type="match status" value="1"/>
</dbReference>
<feature type="transmembrane region" description="Helical" evidence="7">
    <location>
        <begin position="75"/>
        <end position="94"/>
    </location>
</feature>
<dbReference type="AlphaFoldDB" id="A0A6B1DWF6"/>
<dbReference type="InterPro" id="IPR017475">
    <property type="entry name" value="EPS_sugar_tfrase"/>
</dbReference>
<feature type="transmembrane region" description="Helical" evidence="7">
    <location>
        <begin position="44"/>
        <end position="63"/>
    </location>
</feature>
<protein>
    <submittedName>
        <fullName evidence="9">Sugar transferase</fullName>
    </submittedName>
</protein>
<evidence type="ECO:0000256" key="5">
    <source>
        <dbReference type="ARBA" id="ARBA00022989"/>
    </source>
</evidence>
<accession>A0A6B1DWF6</accession>
<reference evidence="9" key="1">
    <citation type="submission" date="2019-09" db="EMBL/GenBank/DDBJ databases">
        <title>Characterisation of the sponge microbiome using genome-centric metagenomics.</title>
        <authorList>
            <person name="Engelberts J.P."/>
            <person name="Robbins S.J."/>
            <person name="De Goeij J.M."/>
            <person name="Aranda M."/>
            <person name="Bell S.C."/>
            <person name="Webster N.S."/>
        </authorList>
    </citation>
    <scope>NUCLEOTIDE SEQUENCE</scope>
    <source>
        <strain evidence="9">SB0662_bin_9</strain>
    </source>
</reference>
<comment type="subcellular location">
    <subcellularLocation>
        <location evidence="1">Membrane</location>
        <topology evidence="1">Multi-pass membrane protein</topology>
    </subcellularLocation>
</comment>
<evidence type="ECO:0000256" key="3">
    <source>
        <dbReference type="ARBA" id="ARBA00022679"/>
    </source>
</evidence>
<sequence>MLKRFSANYMAILFLLDGLLYQAALWIAPLLTDRGVVATSGLHLQLGLCWLLAFLVLDVYNPSKGVRWSQEGQRVFMASILAGLLLAGLLYLSGGVLPRGVFLVQIGIAAVLIWGYRIVLRLWHRWRRLRRERTHGVNRVLVLGAGDIGVNFAREFINASWPGLELAGFLDDEPVREPTTPEPLPGTGILGTINNVTNVVTGYRIRSIVIALPRWQYSRIARLISELSELPVNVHVVPDYFDTAFFNFTVDTLGGIPVIGLREPAIDGFQRVVKRVVDLLLGSLLVVCAAPLLAVVAAAIWLEDRGPVFYWTDRVGENREPFRMLKLRSMRVGAEALQEDVNETDEAGNVIHKQRDDPRVTRVGRFIRKYSVDELPNLWNVLKGEMSLVGPRPELPWLVDKYKPWQLKRFAVPQGMTGWWQVTGRSDKPMHLHTEDDIYYIQNHSLWLDLQIMWRTIAVVVRGRGAY</sequence>
<dbReference type="InterPro" id="IPR003362">
    <property type="entry name" value="Bact_transf"/>
</dbReference>
<evidence type="ECO:0000256" key="6">
    <source>
        <dbReference type="ARBA" id="ARBA00023136"/>
    </source>
</evidence>
<dbReference type="SUPFAM" id="SSF51735">
    <property type="entry name" value="NAD(P)-binding Rossmann-fold domains"/>
    <property type="match status" value="1"/>
</dbReference>
<feature type="domain" description="Bacterial sugar transferase" evidence="8">
    <location>
        <begin position="274"/>
        <end position="461"/>
    </location>
</feature>
<evidence type="ECO:0000256" key="7">
    <source>
        <dbReference type="SAM" id="Phobius"/>
    </source>
</evidence>
<keyword evidence="4 7" id="KW-0812">Transmembrane</keyword>
<comment type="caution">
    <text evidence="9">The sequence shown here is derived from an EMBL/GenBank/DDBJ whole genome shotgun (WGS) entry which is preliminary data.</text>
</comment>
<organism evidence="9">
    <name type="scientific">Caldilineaceae bacterium SB0662_bin_9</name>
    <dbReference type="NCBI Taxonomy" id="2605258"/>
    <lineage>
        <taxon>Bacteria</taxon>
        <taxon>Bacillati</taxon>
        <taxon>Chloroflexota</taxon>
        <taxon>Caldilineae</taxon>
        <taxon>Caldilineales</taxon>
        <taxon>Caldilineaceae</taxon>
    </lineage>
</organism>
<feature type="transmembrane region" description="Helical" evidence="7">
    <location>
        <begin position="100"/>
        <end position="123"/>
    </location>
</feature>
<dbReference type="GO" id="GO:0016780">
    <property type="term" value="F:phosphotransferase activity, for other substituted phosphate groups"/>
    <property type="evidence" value="ECO:0007669"/>
    <property type="project" value="TreeGrafter"/>
</dbReference>
<name>A0A6B1DWF6_9CHLR</name>
<dbReference type="InterPro" id="IPR036291">
    <property type="entry name" value="NAD(P)-bd_dom_sf"/>
</dbReference>